<dbReference type="OrthoDB" id="10360600at2759"/>
<evidence type="ECO:0000313" key="1">
    <source>
        <dbReference type="EMBL" id="KAJ3506181.1"/>
    </source>
</evidence>
<dbReference type="Proteomes" id="UP001148786">
    <property type="component" value="Unassembled WGS sequence"/>
</dbReference>
<gene>
    <name evidence="1" type="ORF">NLJ89_g7012</name>
</gene>
<protein>
    <submittedName>
        <fullName evidence="1">Uncharacterized protein</fullName>
    </submittedName>
</protein>
<comment type="caution">
    <text evidence="1">The sequence shown here is derived from an EMBL/GenBank/DDBJ whole genome shotgun (WGS) entry which is preliminary data.</text>
</comment>
<organism evidence="1 2">
    <name type="scientific">Agrocybe chaxingu</name>
    <dbReference type="NCBI Taxonomy" id="84603"/>
    <lineage>
        <taxon>Eukaryota</taxon>
        <taxon>Fungi</taxon>
        <taxon>Dikarya</taxon>
        <taxon>Basidiomycota</taxon>
        <taxon>Agaricomycotina</taxon>
        <taxon>Agaricomycetes</taxon>
        <taxon>Agaricomycetidae</taxon>
        <taxon>Agaricales</taxon>
        <taxon>Agaricineae</taxon>
        <taxon>Strophariaceae</taxon>
        <taxon>Agrocybe</taxon>
    </lineage>
</organism>
<dbReference type="AlphaFoldDB" id="A0A9W8MVG4"/>
<dbReference type="EMBL" id="JANKHO010000795">
    <property type="protein sequence ID" value="KAJ3506181.1"/>
    <property type="molecule type" value="Genomic_DNA"/>
</dbReference>
<proteinExistence type="predicted"/>
<name>A0A9W8MVG4_9AGAR</name>
<evidence type="ECO:0000313" key="2">
    <source>
        <dbReference type="Proteomes" id="UP001148786"/>
    </source>
</evidence>
<sequence length="309" mass="33700">MSARDRSNNVFRLQDDDGQLDASTILNIALPWSQLAVLDISKIPMPPGVLLILLHKTTRTLLDGSFQVNFNHCTVETPATSTSLMPLEVPQVAMTRLRRLAVLLVGEGLDEDFFNRIRVPQLRELRAVTMVSRGGSLSFLNPLIASSSRKLVQLELVADTSSQRHIILPTTYLGLEALLEQIPNLHTLRLPHNLYIHTTTLDRLASGSLLPSLQVLEATTSSLENAQDIFSMLARRMGRAANGVDFIREPGPSSASGGAAGSSEVELPSPITCVVLSMPLAEGTSFKQYVLPGYPLVRDGVKIQVEGWS</sequence>
<reference evidence="1" key="1">
    <citation type="submission" date="2022-07" db="EMBL/GenBank/DDBJ databases">
        <title>Genome Sequence of Agrocybe chaxingu.</title>
        <authorList>
            <person name="Buettner E."/>
        </authorList>
    </citation>
    <scope>NUCLEOTIDE SEQUENCE</scope>
    <source>
        <strain evidence="1">MP-N11</strain>
    </source>
</reference>
<accession>A0A9W8MVG4</accession>
<keyword evidence="2" id="KW-1185">Reference proteome</keyword>